<dbReference type="Pfam" id="PF09858">
    <property type="entry name" value="DUF2085"/>
    <property type="match status" value="1"/>
</dbReference>
<dbReference type="InterPro" id="IPR019206">
    <property type="entry name" value="DUF2085_TM"/>
</dbReference>
<keyword evidence="1" id="KW-0812">Transmembrane</keyword>
<comment type="caution">
    <text evidence="2">The sequence shown here is derived from an EMBL/GenBank/DDBJ whole genome shotgun (WGS) entry which is preliminary data.</text>
</comment>
<protein>
    <submittedName>
        <fullName evidence="2">DUF2085 domain-containing protein</fullName>
    </submittedName>
</protein>
<evidence type="ECO:0000256" key="1">
    <source>
        <dbReference type="SAM" id="Phobius"/>
    </source>
</evidence>
<feature type="transmembrane region" description="Helical" evidence="1">
    <location>
        <begin position="136"/>
        <end position="158"/>
    </location>
</feature>
<feature type="transmembrane region" description="Helical" evidence="1">
    <location>
        <begin position="21"/>
        <end position="40"/>
    </location>
</feature>
<dbReference type="RefSeq" id="WP_284055378.1">
    <property type="nucleotide sequence ID" value="NZ_JAMSLR010000001.1"/>
</dbReference>
<keyword evidence="1" id="KW-1133">Transmembrane helix</keyword>
<organism evidence="2 3">
    <name type="scientific">Thermalbibacter longus</name>
    <dbReference type="NCBI Taxonomy" id="2951981"/>
    <lineage>
        <taxon>Bacteria</taxon>
        <taxon>Pseudomonadati</taxon>
        <taxon>Thermomicrobiota</taxon>
        <taxon>Thermomicrobia</taxon>
        <taxon>Thermomicrobiales</taxon>
        <taxon>Thermomicrobiaceae</taxon>
        <taxon>Thermalbibacter</taxon>
    </lineage>
</organism>
<feature type="transmembrane region" description="Helical" evidence="1">
    <location>
        <begin position="243"/>
        <end position="266"/>
    </location>
</feature>
<feature type="transmembrane region" description="Helical" evidence="1">
    <location>
        <begin position="71"/>
        <end position="89"/>
    </location>
</feature>
<evidence type="ECO:0000313" key="3">
    <source>
        <dbReference type="Proteomes" id="UP001165306"/>
    </source>
</evidence>
<sequence length="276" mass="29621">MTVGTLERPVGGQKRRAGVGAFAGLLLLLLATFLLTPWPLEEKSLAALHGLCAQRPSHSFWFAGSRLPFDARMTGIYGAFLLTASYLTVAGRLRRAGLPSVPVIAFLAAGVVGLGIDGVNALLHDLRLPTLYEPRNWLRFVTGAWTGILLGVVLWIAANAVIWRPSGDTVRAVLDGRRDLLALALLSAALGWLAMSGWRPLYWPLALYLVLAAVTLLALLALPAVQLLRRREQQIGSLAEIGWPATASLALACAFMVVTSGLRFLVESVAGVPPFR</sequence>
<name>A0AA41WB95_9BACT</name>
<reference evidence="2" key="1">
    <citation type="submission" date="2022-06" db="EMBL/GenBank/DDBJ databases">
        <title>CFH 74404 Thermomicrobiaceae sp.</title>
        <authorList>
            <person name="Ming H."/>
            <person name="Li W.-J."/>
            <person name="Zhao Z."/>
        </authorList>
    </citation>
    <scope>NUCLEOTIDE SEQUENCE</scope>
    <source>
        <strain evidence="2">CFH 74404</strain>
    </source>
</reference>
<dbReference type="EMBL" id="JAMSLR010000001">
    <property type="protein sequence ID" value="MCM8747593.1"/>
    <property type="molecule type" value="Genomic_DNA"/>
</dbReference>
<dbReference type="AlphaFoldDB" id="A0AA41WB95"/>
<gene>
    <name evidence="2" type="ORF">NET02_00375</name>
</gene>
<feature type="transmembrane region" description="Helical" evidence="1">
    <location>
        <begin position="201"/>
        <end position="222"/>
    </location>
</feature>
<keyword evidence="1" id="KW-0472">Membrane</keyword>
<dbReference type="Proteomes" id="UP001165306">
    <property type="component" value="Unassembled WGS sequence"/>
</dbReference>
<accession>A0AA41WB95</accession>
<proteinExistence type="predicted"/>
<feature type="transmembrane region" description="Helical" evidence="1">
    <location>
        <begin position="179"/>
        <end position="195"/>
    </location>
</feature>
<evidence type="ECO:0000313" key="2">
    <source>
        <dbReference type="EMBL" id="MCM8747593.1"/>
    </source>
</evidence>
<feature type="transmembrane region" description="Helical" evidence="1">
    <location>
        <begin position="96"/>
        <end position="116"/>
    </location>
</feature>
<keyword evidence="3" id="KW-1185">Reference proteome</keyword>